<feature type="domain" description="GGDEF" evidence="3">
    <location>
        <begin position="437"/>
        <end position="563"/>
    </location>
</feature>
<dbReference type="PROSITE" id="PS50887">
    <property type="entry name" value="GGDEF"/>
    <property type="match status" value="1"/>
</dbReference>
<dbReference type="Proteomes" id="UP000255423">
    <property type="component" value="Unassembled WGS sequence"/>
</dbReference>
<feature type="transmembrane region" description="Helical" evidence="2">
    <location>
        <begin position="249"/>
        <end position="265"/>
    </location>
</feature>
<reference evidence="4 5" key="1">
    <citation type="submission" date="2017-08" db="EMBL/GenBank/DDBJ databases">
        <authorList>
            <person name="de Groot N.N."/>
        </authorList>
    </citation>
    <scope>NUCLEOTIDE SEQUENCE [LARGE SCALE GENOMIC DNA]</scope>
    <source>
        <strain evidence="4 5">HM2</strain>
    </source>
</reference>
<dbReference type="NCBIfam" id="TIGR00254">
    <property type="entry name" value="GGDEF"/>
    <property type="match status" value="1"/>
</dbReference>
<dbReference type="InterPro" id="IPR000160">
    <property type="entry name" value="GGDEF_dom"/>
</dbReference>
<dbReference type="InterPro" id="IPR043128">
    <property type="entry name" value="Rev_trsase/Diguanyl_cyclase"/>
</dbReference>
<dbReference type="InterPro" id="IPR029787">
    <property type="entry name" value="Nucleotide_cyclase"/>
</dbReference>
<dbReference type="CDD" id="cd01949">
    <property type="entry name" value="GGDEF"/>
    <property type="match status" value="1"/>
</dbReference>
<dbReference type="EMBL" id="UHJL01000001">
    <property type="protein sequence ID" value="SUQ19554.1"/>
    <property type="molecule type" value="Genomic_DNA"/>
</dbReference>
<feature type="transmembrane region" description="Helical" evidence="2">
    <location>
        <begin position="338"/>
        <end position="355"/>
    </location>
</feature>
<dbReference type="PANTHER" id="PTHR45138">
    <property type="entry name" value="REGULATORY COMPONENTS OF SENSORY TRANSDUCTION SYSTEM"/>
    <property type="match status" value="1"/>
</dbReference>
<feature type="transmembrane region" description="Helical" evidence="2">
    <location>
        <begin position="212"/>
        <end position="229"/>
    </location>
</feature>
<evidence type="ECO:0000313" key="4">
    <source>
        <dbReference type="EMBL" id="SUQ19554.1"/>
    </source>
</evidence>
<gene>
    <name evidence="4" type="ORF">SAMN05661053_0793</name>
</gene>
<keyword evidence="2" id="KW-1133">Transmembrane helix</keyword>
<dbReference type="SUPFAM" id="SSF55073">
    <property type="entry name" value="Nucleotide cyclase"/>
    <property type="match status" value="1"/>
</dbReference>
<dbReference type="Gene3D" id="3.30.70.270">
    <property type="match status" value="1"/>
</dbReference>
<keyword evidence="2" id="KW-0472">Membrane</keyword>
<dbReference type="InterPro" id="IPR050469">
    <property type="entry name" value="Diguanylate_Cyclase"/>
</dbReference>
<protein>
    <recommendedName>
        <fullName evidence="1">diguanylate cyclase</fullName>
        <ecNumber evidence="1">2.7.7.65</ecNumber>
    </recommendedName>
</protein>
<evidence type="ECO:0000313" key="5">
    <source>
        <dbReference type="Proteomes" id="UP000255423"/>
    </source>
</evidence>
<dbReference type="EC" id="2.7.7.65" evidence="1"/>
<feature type="transmembrane region" description="Helical" evidence="2">
    <location>
        <begin position="182"/>
        <end position="205"/>
    </location>
</feature>
<accession>A0A380RVW7</accession>
<name>A0A380RVW7_FIBSU</name>
<proteinExistence type="predicted"/>
<dbReference type="SMART" id="SM00267">
    <property type="entry name" value="GGDEF"/>
    <property type="match status" value="1"/>
</dbReference>
<evidence type="ECO:0000256" key="2">
    <source>
        <dbReference type="SAM" id="Phobius"/>
    </source>
</evidence>
<feature type="transmembrane region" description="Helical" evidence="2">
    <location>
        <begin position="277"/>
        <end position="297"/>
    </location>
</feature>
<feature type="transmembrane region" description="Helical" evidence="2">
    <location>
        <begin position="375"/>
        <end position="395"/>
    </location>
</feature>
<dbReference type="Pfam" id="PF00990">
    <property type="entry name" value="GGDEF"/>
    <property type="match status" value="1"/>
</dbReference>
<dbReference type="GO" id="GO:0052621">
    <property type="term" value="F:diguanylate cyclase activity"/>
    <property type="evidence" value="ECO:0007669"/>
    <property type="project" value="UniProtKB-EC"/>
</dbReference>
<dbReference type="GO" id="GO:1902201">
    <property type="term" value="P:negative regulation of bacterial-type flagellum-dependent cell motility"/>
    <property type="evidence" value="ECO:0007669"/>
    <property type="project" value="TreeGrafter"/>
</dbReference>
<dbReference type="AlphaFoldDB" id="A0A380RVW7"/>
<evidence type="ECO:0000259" key="3">
    <source>
        <dbReference type="PROSITE" id="PS50887"/>
    </source>
</evidence>
<dbReference type="PANTHER" id="PTHR45138:SF6">
    <property type="entry name" value="DIGUANYLATE CYCLASE DGCN"/>
    <property type="match status" value="1"/>
</dbReference>
<organism evidence="4 5">
    <name type="scientific">Fibrobacter succinogenes</name>
    <name type="common">Bacteroides succinogenes</name>
    <dbReference type="NCBI Taxonomy" id="833"/>
    <lineage>
        <taxon>Bacteria</taxon>
        <taxon>Pseudomonadati</taxon>
        <taxon>Fibrobacterota</taxon>
        <taxon>Fibrobacteria</taxon>
        <taxon>Fibrobacterales</taxon>
        <taxon>Fibrobacteraceae</taxon>
        <taxon>Fibrobacter</taxon>
    </lineage>
</organism>
<feature type="transmembrane region" description="Helical" evidence="2">
    <location>
        <begin position="12"/>
        <end position="32"/>
    </location>
</feature>
<feature type="transmembrane region" description="Helical" evidence="2">
    <location>
        <begin position="303"/>
        <end position="326"/>
    </location>
</feature>
<evidence type="ECO:0000256" key="1">
    <source>
        <dbReference type="ARBA" id="ARBA00012528"/>
    </source>
</evidence>
<dbReference type="GO" id="GO:0043709">
    <property type="term" value="P:cell adhesion involved in single-species biofilm formation"/>
    <property type="evidence" value="ECO:0007669"/>
    <property type="project" value="TreeGrafter"/>
</dbReference>
<keyword evidence="2" id="KW-0812">Transmembrane</keyword>
<dbReference type="GO" id="GO:0005886">
    <property type="term" value="C:plasma membrane"/>
    <property type="evidence" value="ECO:0007669"/>
    <property type="project" value="TreeGrafter"/>
</dbReference>
<sequence>MLLRNGKKILRLLIAVVAAVIVVLFVVSFNGMCRHGSCNNVIALNDGWSISFGGIHLPPMEHVSDFRVPSNIQPGDTIIYERDMRNDSIPLPTTLRFHAYHVAVAVYVDSVCYYRYGFERFKAGKLVGSGIHLVNMPEFIDDHVIRVVTIVTEKAAAKSVTQIELLRSNSMTDYFSQNSDSITIGIFLMFFGMIAFITGCCAVGFDRAYYRLVLIGLFASLMGLWTLNYAKGIQIVSTNYALDTTLEYVSLYLAAIPFGLLIINMRAGKISTWKLNVLKVIVGFGVLFFVVTTILHVTDIAHYPTFLLIYHSYIFVSFLFMVFFKVLYDRGAGLQEKILASGTVVFVLFGIADLFRYNVQNLFGLEKSFMDATCLPVGTLLFILFLMVGYLVYMYEELMDKTEKEVLRQIAYRDALTGIYNRAKCEHIFEVLNRDDSDYAIVSIDVNGLKYVNDHFGHSTGDKLLCAFADVFKNAFNGIGTTIRMGGDEFVAIVRAEHLSDLNTALKTMVLLEKEAKLPIALNVAYGYSVRRRGDAVTAMDVYRMADANMYAMKLASKQQRMA</sequence>